<evidence type="ECO:0000256" key="6">
    <source>
        <dbReference type="ARBA" id="ARBA00022694"/>
    </source>
</evidence>
<comment type="caution">
    <text evidence="16">The sequence shown here is derived from an EMBL/GenBank/DDBJ whole genome shotgun (WGS) entry which is preliminary data.</text>
</comment>
<dbReference type="InterPro" id="IPR013785">
    <property type="entry name" value="Aldolase_TIM"/>
</dbReference>
<name>A0A133Q9P4_9BACT</name>
<dbReference type="Pfam" id="PF01207">
    <property type="entry name" value="Dus"/>
    <property type="match status" value="1"/>
</dbReference>
<accession>A0A133Q9P4</accession>
<evidence type="ECO:0000256" key="13">
    <source>
        <dbReference type="PIRSR" id="PIRSR006621-1"/>
    </source>
</evidence>
<evidence type="ECO:0000256" key="5">
    <source>
        <dbReference type="ARBA" id="ARBA00022643"/>
    </source>
</evidence>
<evidence type="ECO:0000256" key="1">
    <source>
        <dbReference type="ARBA" id="ARBA00001917"/>
    </source>
</evidence>
<dbReference type="CDD" id="cd02801">
    <property type="entry name" value="DUS_like_FMN"/>
    <property type="match status" value="1"/>
</dbReference>
<keyword evidence="8" id="KW-0694">RNA-binding</keyword>
<evidence type="ECO:0000256" key="14">
    <source>
        <dbReference type="PIRSR" id="PIRSR006621-2"/>
    </source>
</evidence>
<comment type="catalytic activity">
    <reaction evidence="11">
        <text>a 5,6-dihydrouridine in tRNA + NAD(+) = a uridine in tRNA + NADH + H(+)</text>
        <dbReference type="Rhea" id="RHEA:54452"/>
        <dbReference type="Rhea" id="RHEA-COMP:13339"/>
        <dbReference type="Rhea" id="RHEA-COMP:13887"/>
        <dbReference type="ChEBI" id="CHEBI:15378"/>
        <dbReference type="ChEBI" id="CHEBI:57540"/>
        <dbReference type="ChEBI" id="CHEBI:57945"/>
        <dbReference type="ChEBI" id="CHEBI:65315"/>
        <dbReference type="ChEBI" id="CHEBI:74443"/>
    </reaction>
</comment>
<dbReference type="SUPFAM" id="SSF51395">
    <property type="entry name" value="FMN-linked oxidoreductases"/>
    <property type="match status" value="1"/>
</dbReference>
<dbReference type="InterPro" id="IPR018517">
    <property type="entry name" value="tRNA_hU_synthase_CS"/>
</dbReference>
<dbReference type="STRING" id="28128.HMPREF3226_01400"/>
<evidence type="ECO:0000256" key="2">
    <source>
        <dbReference type="ARBA" id="ARBA00002790"/>
    </source>
</evidence>
<comment type="cofactor">
    <cofactor evidence="1 12 14">
        <name>FMN</name>
        <dbReference type="ChEBI" id="CHEBI:58210"/>
    </cofactor>
</comment>
<dbReference type="PATRIC" id="fig|28128.5.peg.1426"/>
<dbReference type="PROSITE" id="PS01136">
    <property type="entry name" value="UPF0034"/>
    <property type="match status" value="1"/>
</dbReference>
<dbReference type="eggNOG" id="COG0042">
    <property type="taxonomic scope" value="Bacteria"/>
</dbReference>
<dbReference type="NCBIfam" id="TIGR00737">
    <property type="entry name" value="nifR3_yhdG"/>
    <property type="match status" value="1"/>
</dbReference>
<comment type="function">
    <text evidence="2 12">Catalyzes the synthesis of 5,6-dihydrouridine (D), a modified base found in the D-loop of most tRNAs, via the reduction of the C5-C6 double bond in target uridines.</text>
</comment>
<dbReference type="PANTHER" id="PTHR45846">
    <property type="entry name" value="TRNA-DIHYDROURIDINE(47) SYNTHASE [NAD(P)(+)]-LIKE"/>
    <property type="match status" value="1"/>
</dbReference>
<comment type="similarity">
    <text evidence="12">Belongs to the dus family.</text>
</comment>
<dbReference type="EC" id="1.3.1.-" evidence="12"/>
<dbReference type="InterPro" id="IPR035587">
    <property type="entry name" value="DUS-like_FMN-bd"/>
</dbReference>
<evidence type="ECO:0000313" key="16">
    <source>
        <dbReference type="EMBL" id="KXA39564.1"/>
    </source>
</evidence>
<feature type="binding site" evidence="14">
    <location>
        <position position="175"/>
    </location>
    <ligand>
        <name>FMN</name>
        <dbReference type="ChEBI" id="CHEBI:58210"/>
    </ligand>
</feature>
<keyword evidence="4 12" id="KW-0285">Flavoprotein</keyword>
<feature type="binding site" evidence="14">
    <location>
        <begin position="262"/>
        <end position="263"/>
    </location>
    <ligand>
        <name>FMN</name>
        <dbReference type="ChEBI" id="CHEBI:58210"/>
    </ligand>
</feature>
<dbReference type="GO" id="GO:0000049">
    <property type="term" value="F:tRNA binding"/>
    <property type="evidence" value="ECO:0007669"/>
    <property type="project" value="UniProtKB-KW"/>
</dbReference>
<dbReference type="InterPro" id="IPR001269">
    <property type="entry name" value="DUS_fam"/>
</dbReference>
<dbReference type="Gene3D" id="3.20.20.70">
    <property type="entry name" value="Aldolase class I"/>
    <property type="match status" value="1"/>
</dbReference>
<reference evidence="17" key="1">
    <citation type="submission" date="2016-01" db="EMBL/GenBank/DDBJ databases">
        <authorList>
            <person name="Mitreva M."/>
            <person name="Pepin K.H."/>
            <person name="Mihindukulasuriya K.A."/>
            <person name="Fulton R."/>
            <person name="Fronick C."/>
            <person name="O'Laughlin M."/>
            <person name="Miner T."/>
            <person name="Herter B."/>
            <person name="Rosa B.A."/>
            <person name="Cordes M."/>
            <person name="Tomlinson C."/>
            <person name="Wollam A."/>
            <person name="Palsikar V.B."/>
            <person name="Mardis E.R."/>
            <person name="Wilson R.K."/>
        </authorList>
    </citation>
    <scope>NUCLEOTIDE SEQUENCE [LARGE SCALE GENOMIC DNA]</scope>
    <source>
        <strain evidence="17">MJR7716</strain>
    </source>
</reference>
<evidence type="ECO:0000256" key="8">
    <source>
        <dbReference type="ARBA" id="ARBA00022884"/>
    </source>
</evidence>
<dbReference type="EMBL" id="LRQG01000092">
    <property type="protein sequence ID" value="KXA39564.1"/>
    <property type="molecule type" value="Genomic_DNA"/>
</dbReference>
<keyword evidence="17" id="KW-1185">Reference proteome</keyword>
<dbReference type="InterPro" id="IPR024036">
    <property type="entry name" value="tRNA-dHydroUridine_Synthase_C"/>
</dbReference>
<comment type="catalytic activity">
    <reaction evidence="10">
        <text>a 5,6-dihydrouridine in tRNA + NADP(+) = a uridine in tRNA + NADPH + H(+)</text>
        <dbReference type="Rhea" id="RHEA:23624"/>
        <dbReference type="Rhea" id="RHEA-COMP:13339"/>
        <dbReference type="Rhea" id="RHEA-COMP:13887"/>
        <dbReference type="ChEBI" id="CHEBI:15378"/>
        <dbReference type="ChEBI" id="CHEBI:57783"/>
        <dbReference type="ChEBI" id="CHEBI:58349"/>
        <dbReference type="ChEBI" id="CHEBI:65315"/>
        <dbReference type="ChEBI" id="CHEBI:74443"/>
    </reaction>
</comment>
<dbReference type="GO" id="GO:0017150">
    <property type="term" value="F:tRNA dihydrouridine synthase activity"/>
    <property type="evidence" value="ECO:0007669"/>
    <property type="project" value="InterPro"/>
</dbReference>
<evidence type="ECO:0000256" key="4">
    <source>
        <dbReference type="ARBA" id="ARBA00022630"/>
    </source>
</evidence>
<proteinExistence type="inferred from homology"/>
<feature type="domain" description="DUS-like FMN-binding" evidence="15">
    <location>
        <begin position="50"/>
        <end position="342"/>
    </location>
</feature>
<protein>
    <recommendedName>
        <fullName evidence="12">tRNA-dihydrouridine synthase</fullName>
        <ecNumber evidence="12">1.3.1.-</ecNumber>
    </recommendedName>
</protein>
<evidence type="ECO:0000256" key="3">
    <source>
        <dbReference type="ARBA" id="ARBA00022555"/>
    </source>
</evidence>
<keyword evidence="3" id="KW-0820">tRNA-binding</keyword>
<evidence type="ECO:0000313" key="17">
    <source>
        <dbReference type="Proteomes" id="UP000070533"/>
    </source>
</evidence>
<evidence type="ECO:0000256" key="10">
    <source>
        <dbReference type="ARBA" id="ARBA00048205"/>
    </source>
</evidence>
<evidence type="ECO:0000256" key="12">
    <source>
        <dbReference type="PIRNR" id="PIRNR006621"/>
    </source>
</evidence>
<keyword evidence="6 12" id="KW-0819">tRNA processing</keyword>
<feature type="binding site" evidence="14">
    <location>
        <position position="106"/>
    </location>
    <ligand>
        <name>FMN</name>
        <dbReference type="ChEBI" id="CHEBI:58210"/>
    </ligand>
</feature>
<sequence length="354" mass="39631">MAVFLIIDCLCFNLLPSEKLSVKTAFQNKIPTFAVMKIGTIDLGERPLFLAPMEDVTDIGFRKMCKRFGAAMVYTEFVSADAVIRSIKSTLNKIVIDDEERPVGIQIYGKDVESMVEAAKIVEQVHPDVIDINFGCPVKKVANKGAGSGMLRNIPLLLEITREVVKAVKTPVTVKTRLGWDANNLIITELAEQLQDCGIKALTIHGRTRAQMYTGEADWTLIGAVKQNPRIHIPIIGNGDVASREEASERFDRYGVDAVMIGRATFGCPWIFSQPSQGNSLSVDEKIDVLEEMLRINVERIDEYRGILHTRRHLAASPIFKGIPDFKQTRISMLRATKMDDLLTILEECRNRLR</sequence>
<evidence type="ECO:0000256" key="7">
    <source>
        <dbReference type="ARBA" id="ARBA00022857"/>
    </source>
</evidence>
<dbReference type="Proteomes" id="UP000070533">
    <property type="component" value="Unassembled WGS sequence"/>
</dbReference>
<keyword evidence="7" id="KW-0521">NADP</keyword>
<dbReference type="InterPro" id="IPR004652">
    <property type="entry name" value="DusB-like"/>
</dbReference>
<organism evidence="16 17">
    <name type="scientific">Prevotella corporis</name>
    <dbReference type="NCBI Taxonomy" id="28128"/>
    <lineage>
        <taxon>Bacteria</taxon>
        <taxon>Pseudomonadati</taxon>
        <taxon>Bacteroidota</taxon>
        <taxon>Bacteroidia</taxon>
        <taxon>Bacteroidales</taxon>
        <taxon>Prevotellaceae</taxon>
        <taxon>Prevotella</taxon>
    </lineage>
</organism>
<evidence type="ECO:0000256" key="9">
    <source>
        <dbReference type="ARBA" id="ARBA00023002"/>
    </source>
</evidence>
<feature type="active site" description="Proton donor" evidence="13">
    <location>
        <position position="136"/>
    </location>
</feature>
<evidence type="ECO:0000256" key="11">
    <source>
        <dbReference type="ARBA" id="ARBA00048802"/>
    </source>
</evidence>
<dbReference type="AlphaFoldDB" id="A0A133Q9P4"/>
<keyword evidence="9 12" id="KW-0560">Oxidoreductase</keyword>
<dbReference type="PANTHER" id="PTHR45846:SF1">
    <property type="entry name" value="TRNA-DIHYDROURIDINE(47) SYNTHASE [NAD(P)(+)]-LIKE"/>
    <property type="match status" value="1"/>
</dbReference>
<feature type="binding site" evidence="14">
    <location>
        <position position="205"/>
    </location>
    <ligand>
        <name>FMN</name>
        <dbReference type="ChEBI" id="CHEBI:58210"/>
    </ligand>
</feature>
<dbReference type="GO" id="GO:0050660">
    <property type="term" value="F:flavin adenine dinucleotide binding"/>
    <property type="evidence" value="ECO:0007669"/>
    <property type="project" value="InterPro"/>
</dbReference>
<dbReference type="Gene3D" id="1.10.1200.80">
    <property type="entry name" value="Putative flavin oxidoreducatase, domain 2"/>
    <property type="match status" value="1"/>
</dbReference>
<keyword evidence="5 12" id="KW-0288">FMN</keyword>
<dbReference type="PIRSF" id="PIRSF006621">
    <property type="entry name" value="Dus"/>
    <property type="match status" value="1"/>
</dbReference>
<keyword evidence="14" id="KW-0547">Nucleotide-binding</keyword>
<evidence type="ECO:0000259" key="15">
    <source>
        <dbReference type="Pfam" id="PF01207"/>
    </source>
</evidence>
<gene>
    <name evidence="16" type="ORF">HMPREF3226_01400</name>
</gene>